<evidence type="ECO:0000256" key="4">
    <source>
        <dbReference type="ARBA" id="ARBA00022692"/>
    </source>
</evidence>
<evidence type="ECO:0000259" key="16">
    <source>
        <dbReference type="SMART" id="SM00079"/>
    </source>
</evidence>
<evidence type="ECO:0000256" key="8">
    <source>
        <dbReference type="ARBA" id="ARBA00023065"/>
    </source>
</evidence>
<evidence type="ECO:0000256" key="7">
    <source>
        <dbReference type="ARBA" id="ARBA00023018"/>
    </source>
</evidence>
<sequence length="270" mass="30369">DPIELENQFSIGNSLWFTIGALLQQGSEVAPKAPSTRTVASAWWFFQLIIVASWGGGQKEDPKLFSFMDPFSTDVWILLGVSYVTLENQFSIGNSLWFTIGALLQQGSEVAPNPINDVEDLANNKGDVQYGAKASGSTRNFFAKADYDTYKKMNEYMEKNPDLLVPQNGDGVQKVLNENYAFLMESTSIEYQLARLCNLTQVGGLLDEKGYGIAMRKSKIYNKVHHFLKKVIPDWPYRSKFNEAIIDFQESGVLTKMKNKWWNEVGTSGC</sequence>
<evidence type="ECO:0000256" key="12">
    <source>
        <dbReference type="ARBA" id="ARBA00023257"/>
    </source>
</evidence>
<dbReference type="EMBL" id="CAQQ02092436">
    <property type="status" value="NOT_ANNOTATED_CDS"/>
    <property type="molecule type" value="Genomic_DNA"/>
</dbReference>
<keyword evidence="7" id="KW-0770">Synapse</keyword>
<evidence type="ECO:0000256" key="15">
    <source>
        <dbReference type="ARBA" id="ARBA00034104"/>
    </source>
</evidence>
<keyword evidence="9" id="KW-0472">Membrane</keyword>
<proteinExistence type="inferred from homology"/>
<evidence type="ECO:0000256" key="13">
    <source>
        <dbReference type="ARBA" id="ARBA00023286"/>
    </source>
</evidence>
<dbReference type="SMART" id="SM00079">
    <property type="entry name" value="PBPe"/>
    <property type="match status" value="1"/>
</dbReference>
<keyword evidence="6" id="KW-1133">Transmembrane helix</keyword>
<evidence type="ECO:0000256" key="2">
    <source>
        <dbReference type="ARBA" id="ARBA00022448"/>
    </source>
</evidence>
<dbReference type="SUPFAM" id="SSF53850">
    <property type="entry name" value="Periplasmic binding protein-like II"/>
    <property type="match status" value="1"/>
</dbReference>
<evidence type="ECO:0000256" key="11">
    <source>
        <dbReference type="ARBA" id="ARBA00023180"/>
    </source>
</evidence>
<evidence type="ECO:0000256" key="6">
    <source>
        <dbReference type="ARBA" id="ARBA00022989"/>
    </source>
</evidence>
<dbReference type="FunFam" id="3.40.190.10:FF:000060">
    <property type="entry name" value="Glutamate receptor ionotropic, kainate 1"/>
    <property type="match status" value="1"/>
</dbReference>
<dbReference type="InterPro" id="IPR001320">
    <property type="entry name" value="Iontro_rcpt_C"/>
</dbReference>
<keyword evidence="2" id="KW-0813">Transport</keyword>
<keyword evidence="13" id="KW-1071">Ligand-gated ion channel</keyword>
<dbReference type="Pfam" id="PF00060">
    <property type="entry name" value="Lig_chan"/>
    <property type="match status" value="1"/>
</dbReference>
<evidence type="ECO:0000256" key="1">
    <source>
        <dbReference type="ARBA" id="ARBA00008685"/>
    </source>
</evidence>
<keyword evidence="5" id="KW-0732">Signal</keyword>
<keyword evidence="12" id="KW-0628">Postsynaptic cell membrane</keyword>
<protein>
    <recommendedName>
        <fullName evidence="16">Ionotropic glutamate receptor C-terminal domain-containing protein</fullName>
    </recommendedName>
</protein>
<reference evidence="17" key="2">
    <citation type="submission" date="2015-06" db="UniProtKB">
        <authorList>
            <consortium name="EnsemblMetazoa"/>
        </authorList>
    </citation>
    <scope>IDENTIFICATION</scope>
</reference>
<dbReference type="AlphaFoldDB" id="T1H3L3"/>
<accession>T1H3L3</accession>
<keyword evidence="4" id="KW-0812">Transmembrane</keyword>
<evidence type="ECO:0000256" key="14">
    <source>
        <dbReference type="ARBA" id="ARBA00023303"/>
    </source>
</evidence>
<dbReference type="InterPro" id="IPR015683">
    <property type="entry name" value="Ionotropic_Glu_rcpt"/>
</dbReference>
<keyword evidence="3" id="KW-1003">Cell membrane</keyword>
<evidence type="ECO:0000256" key="10">
    <source>
        <dbReference type="ARBA" id="ARBA00023170"/>
    </source>
</evidence>
<dbReference type="EMBL" id="CAQQ02092438">
    <property type="status" value="NOT_ANNOTATED_CDS"/>
    <property type="molecule type" value="Genomic_DNA"/>
</dbReference>
<evidence type="ECO:0000256" key="3">
    <source>
        <dbReference type="ARBA" id="ARBA00022475"/>
    </source>
</evidence>
<comment type="subcellular location">
    <subcellularLocation>
        <location evidence="15">Postsynaptic cell membrane</location>
        <topology evidence="15">Multi-pass membrane protein</topology>
    </subcellularLocation>
</comment>
<evidence type="ECO:0000313" key="17">
    <source>
        <dbReference type="EnsemblMetazoa" id="MESCA010842-PA"/>
    </source>
</evidence>
<evidence type="ECO:0000256" key="5">
    <source>
        <dbReference type="ARBA" id="ARBA00022729"/>
    </source>
</evidence>
<organism evidence="17 18">
    <name type="scientific">Megaselia scalaris</name>
    <name type="common">Humpbacked fly</name>
    <name type="synonym">Phora scalaris</name>
    <dbReference type="NCBI Taxonomy" id="36166"/>
    <lineage>
        <taxon>Eukaryota</taxon>
        <taxon>Metazoa</taxon>
        <taxon>Ecdysozoa</taxon>
        <taxon>Arthropoda</taxon>
        <taxon>Hexapoda</taxon>
        <taxon>Insecta</taxon>
        <taxon>Pterygota</taxon>
        <taxon>Neoptera</taxon>
        <taxon>Endopterygota</taxon>
        <taxon>Diptera</taxon>
        <taxon>Brachycera</taxon>
        <taxon>Muscomorpha</taxon>
        <taxon>Platypezoidea</taxon>
        <taxon>Phoridae</taxon>
        <taxon>Megaseliini</taxon>
        <taxon>Megaselia</taxon>
    </lineage>
</organism>
<name>T1H3L3_MEGSC</name>
<keyword evidence="10" id="KW-0675">Receptor</keyword>
<feature type="domain" description="Ionotropic glutamate receptor C-terminal" evidence="16">
    <location>
        <begin position="63"/>
        <end position="264"/>
    </location>
</feature>
<keyword evidence="14" id="KW-0407">Ion channel</keyword>
<dbReference type="Gene3D" id="1.10.287.70">
    <property type="match status" value="1"/>
</dbReference>
<reference evidence="18" key="1">
    <citation type="submission" date="2013-02" db="EMBL/GenBank/DDBJ databases">
        <authorList>
            <person name="Hughes D."/>
        </authorList>
    </citation>
    <scope>NUCLEOTIDE SEQUENCE</scope>
    <source>
        <strain>Durham</strain>
        <strain evidence="18">NC isolate 2 -- Noor lab</strain>
    </source>
</reference>
<dbReference type="EMBL" id="CAQQ02092437">
    <property type="status" value="NOT_ANNOTATED_CDS"/>
    <property type="molecule type" value="Genomic_DNA"/>
</dbReference>
<dbReference type="STRING" id="36166.T1H3L3"/>
<dbReference type="Gene3D" id="3.40.190.10">
    <property type="entry name" value="Periplasmic binding protein-like II"/>
    <property type="match status" value="2"/>
</dbReference>
<comment type="similarity">
    <text evidence="1">Belongs to the glutamate-gated ion channel (TC 1.A.10.1) family.</text>
</comment>
<keyword evidence="8" id="KW-0406">Ion transport</keyword>
<dbReference type="PANTHER" id="PTHR18966">
    <property type="entry name" value="IONOTROPIC GLUTAMATE RECEPTOR"/>
    <property type="match status" value="1"/>
</dbReference>
<evidence type="ECO:0000256" key="9">
    <source>
        <dbReference type="ARBA" id="ARBA00023136"/>
    </source>
</evidence>
<keyword evidence="11" id="KW-0325">Glycoprotein</keyword>
<dbReference type="EnsemblMetazoa" id="MESCA010842-RA">
    <property type="protein sequence ID" value="MESCA010842-PA"/>
    <property type="gene ID" value="MESCA010842"/>
</dbReference>
<dbReference type="GO" id="GO:0015276">
    <property type="term" value="F:ligand-gated monoatomic ion channel activity"/>
    <property type="evidence" value="ECO:0007669"/>
    <property type="project" value="InterPro"/>
</dbReference>
<dbReference type="Proteomes" id="UP000015102">
    <property type="component" value="Unassembled WGS sequence"/>
</dbReference>
<keyword evidence="18" id="KW-1185">Reference proteome</keyword>
<dbReference type="GO" id="GO:0045211">
    <property type="term" value="C:postsynaptic membrane"/>
    <property type="evidence" value="ECO:0007669"/>
    <property type="project" value="UniProtKB-SubCell"/>
</dbReference>
<dbReference type="HOGENOM" id="CLU_1032775_0_0_1"/>
<evidence type="ECO:0000313" key="18">
    <source>
        <dbReference type="Proteomes" id="UP000015102"/>
    </source>
</evidence>